<feature type="transmembrane region" description="Helical" evidence="9">
    <location>
        <begin position="341"/>
        <end position="358"/>
    </location>
</feature>
<dbReference type="PANTHER" id="PTHR13117:SF5">
    <property type="entry name" value="PROTEIN RFT1 HOMOLOG"/>
    <property type="match status" value="1"/>
</dbReference>
<dbReference type="GeneID" id="25912328"/>
<accession>A0A0L0FFY5</accession>
<dbReference type="Pfam" id="PF04506">
    <property type="entry name" value="Rft-1"/>
    <property type="match status" value="2"/>
</dbReference>
<evidence type="ECO:0000256" key="4">
    <source>
        <dbReference type="ARBA" id="ARBA00022692"/>
    </source>
</evidence>
<comment type="pathway">
    <text evidence="2">Protein modification; protein glycosylation.</text>
</comment>
<evidence type="ECO:0000256" key="3">
    <source>
        <dbReference type="ARBA" id="ARBA00010288"/>
    </source>
</evidence>
<evidence type="ECO:0000256" key="8">
    <source>
        <dbReference type="ARBA" id="ARBA00045912"/>
    </source>
</evidence>
<dbReference type="PANTHER" id="PTHR13117">
    <property type="entry name" value="ENDOPLASMIC RETICULUM MULTISPAN TRANSMEMBRANE PROTEIN-RELATED"/>
    <property type="match status" value="1"/>
</dbReference>
<dbReference type="GO" id="GO:0005789">
    <property type="term" value="C:endoplasmic reticulum membrane"/>
    <property type="evidence" value="ECO:0007669"/>
    <property type="project" value="UniProtKB-SubCell"/>
</dbReference>
<feature type="transmembrane region" description="Helical" evidence="9">
    <location>
        <begin position="457"/>
        <end position="475"/>
    </location>
</feature>
<organism evidence="10 11">
    <name type="scientific">Sphaeroforma arctica JP610</name>
    <dbReference type="NCBI Taxonomy" id="667725"/>
    <lineage>
        <taxon>Eukaryota</taxon>
        <taxon>Ichthyosporea</taxon>
        <taxon>Ichthyophonida</taxon>
        <taxon>Sphaeroforma</taxon>
    </lineage>
</organism>
<evidence type="ECO:0000256" key="6">
    <source>
        <dbReference type="ARBA" id="ARBA00022989"/>
    </source>
</evidence>
<dbReference type="InterPro" id="IPR007594">
    <property type="entry name" value="RFT1"/>
</dbReference>
<protein>
    <recommendedName>
        <fullName evidence="9">Protein RFT1 homolog</fullName>
    </recommendedName>
</protein>
<evidence type="ECO:0000313" key="10">
    <source>
        <dbReference type="EMBL" id="KNC75655.1"/>
    </source>
</evidence>
<sequence length="499" mass="54751">MPNYESSVAFFAIATLLELACEPMWIFCHAHFLVGGRVLVEGASLLVRCIVTVVLVVVVPEWGLNIFGIAACVYASCLIVGWISYVRYQQSLTTHVPPLPVTTLAGLAPSTLTIDAETKKVVLLTFSFTKQSFLKQFLTEGERYVMTLFAVIDFGQQGVFDVVSNLGSLVARFLFQPIEESYYLFFTSILSRDETHESIPQEHSQNSIQLQQPPTRATWLGTNQEQPLAGVGVAEHTHTDTHPDSRQGQSNTFAQRKALAARALVTLLKFVGILGLVFVCFGPSYTTILLDMYGGQAISIGIGPALLSWYCLYVLVLGINGITECFLLASADRNTIEAYNRLMVGFSVVYLAASLTLTRTRLQAAGFIVANCLNMCLRIAYGLRHALQYFAPRTLTHPQATAHNTHPLYQAVPSFWLLCTLVASGLVTQVSHALLLSGEDDEAAAVSRGLYVARAEHVLVGVCMLLVTAVVFAVTEKRFINDLKQLWRGSLTADVSKIE</sequence>
<proteinExistence type="inferred from homology"/>
<feature type="transmembrane region" description="Helical" evidence="9">
    <location>
        <begin position="415"/>
        <end position="437"/>
    </location>
</feature>
<keyword evidence="6 9" id="KW-1133">Transmembrane helix</keyword>
<dbReference type="GO" id="GO:0006488">
    <property type="term" value="P:dolichol-linked oligosaccharide biosynthetic process"/>
    <property type="evidence" value="ECO:0007669"/>
    <property type="project" value="InterPro"/>
</dbReference>
<feature type="transmembrane region" description="Helical" evidence="9">
    <location>
        <begin position="38"/>
        <end position="58"/>
    </location>
</feature>
<keyword evidence="11" id="KW-1185">Reference proteome</keyword>
<feature type="transmembrane region" description="Helical" evidence="9">
    <location>
        <begin position="64"/>
        <end position="85"/>
    </location>
</feature>
<evidence type="ECO:0000313" key="11">
    <source>
        <dbReference type="Proteomes" id="UP000054560"/>
    </source>
</evidence>
<keyword evidence="7 9" id="KW-0472">Membrane</keyword>
<evidence type="ECO:0000256" key="2">
    <source>
        <dbReference type="ARBA" id="ARBA00004922"/>
    </source>
</evidence>
<feature type="transmembrane region" description="Helical" evidence="9">
    <location>
        <begin position="6"/>
        <end position="26"/>
    </location>
</feature>
<dbReference type="eggNOG" id="KOG2864">
    <property type="taxonomic scope" value="Eukaryota"/>
</dbReference>
<comment type="similarity">
    <text evidence="3 9">Belongs to the RFT1 family.</text>
</comment>
<feature type="transmembrane region" description="Helical" evidence="9">
    <location>
        <begin position="263"/>
        <end position="286"/>
    </location>
</feature>
<reference evidence="10 11" key="1">
    <citation type="submission" date="2011-02" db="EMBL/GenBank/DDBJ databases">
        <title>The Genome Sequence of Sphaeroforma arctica JP610.</title>
        <authorList>
            <consortium name="The Broad Institute Genome Sequencing Platform"/>
            <person name="Russ C."/>
            <person name="Cuomo C."/>
            <person name="Young S.K."/>
            <person name="Zeng Q."/>
            <person name="Gargeya S."/>
            <person name="Alvarado L."/>
            <person name="Berlin A."/>
            <person name="Chapman S.B."/>
            <person name="Chen Z."/>
            <person name="Freedman E."/>
            <person name="Gellesch M."/>
            <person name="Goldberg J."/>
            <person name="Griggs A."/>
            <person name="Gujja S."/>
            <person name="Heilman E."/>
            <person name="Heiman D."/>
            <person name="Howarth C."/>
            <person name="Mehta T."/>
            <person name="Neiman D."/>
            <person name="Pearson M."/>
            <person name="Roberts A."/>
            <person name="Saif S."/>
            <person name="Shea T."/>
            <person name="Shenoy N."/>
            <person name="Sisk P."/>
            <person name="Stolte C."/>
            <person name="Sykes S."/>
            <person name="White J."/>
            <person name="Yandava C."/>
            <person name="Burger G."/>
            <person name="Gray M.W."/>
            <person name="Holland P.W.H."/>
            <person name="King N."/>
            <person name="Lang F.B.F."/>
            <person name="Roger A.J."/>
            <person name="Ruiz-Trillo I."/>
            <person name="Haas B."/>
            <person name="Nusbaum C."/>
            <person name="Birren B."/>
        </authorList>
    </citation>
    <scope>NUCLEOTIDE SEQUENCE [LARGE SCALE GENOMIC DNA]</scope>
    <source>
        <strain evidence="10 11">JP610</strain>
    </source>
</reference>
<comment type="function">
    <text evidence="8 9">Intramembrane glycolipid transporter that operates in the biosynthetic pathway of dolichol-linked oligosaccharides, the glycan precursors employed in protein asparagine (N)-glycosylation. The sequential addition of sugars to dolichol pyrophosphate produces dolichol-linked oligosaccharides containing fourteen sugars, including two GlcNAcs, nine mannoses and three glucoses. Once assembled, the oligosaccharide is transferred from the lipid to nascent proteins by oligosaccharyltransferases. The assembly of dolichol-linked oligosaccharides begins on the cytosolic side of the endoplasmic reticulum membrane and finishes in its lumen. RFT1 could mediate the translocation of the cytosolically oriented intermediate DolPP-GlcNAc2Man5, produced by ALG11, into the ER lumen where dolichol-linked oligosaccharides assembly continues. However, the intramembrane lipid transporter activity could not be confirmed in vitro.</text>
</comment>
<evidence type="ECO:0000256" key="9">
    <source>
        <dbReference type="RuleBase" id="RU365067"/>
    </source>
</evidence>
<dbReference type="GO" id="GO:0034203">
    <property type="term" value="P:glycolipid translocation"/>
    <property type="evidence" value="ECO:0007669"/>
    <property type="project" value="TreeGrafter"/>
</dbReference>
<name>A0A0L0FFY5_9EUKA</name>
<feature type="transmembrane region" description="Helical" evidence="9">
    <location>
        <begin position="306"/>
        <end position="329"/>
    </location>
</feature>
<dbReference type="STRING" id="667725.A0A0L0FFY5"/>
<dbReference type="RefSeq" id="XP_014149557.1">
    <property type="nucleotide sequence ID" value="XM_014294082.1"/>
</dbReference>
<comment type="subcellular location">
    <subcellularLocation>
        <location evidence="1 9">Endoplasmic reticulum membrane</location>
        <topology evidence="1 9">Multi-pass membrane protein</topology>
    </subcellularLocation>
</comment>
<comment type="caution">
    <text evidence="9">Lacks conserved residue(s) required for the propagation of feature annotation.</text>
</comment>
<keyword evidence="4 9" id="KW-0812">Transmembrane</keyword>
<evidence type="ECO:0000256" key="1">
    <source>
        <dbReference type="ARBA" id="ARBA00004477"/>
    </source>
</evidence>
<dbReference type="EMBL" id="KQ243495">
    <property type="protein sequence ID" value="KNC75655.1"/>
    <property type="molecule type" value="Genomic_DNA"/>
</dbReference>
<dbReference type="OrthoDB" id="9979195at2759"/>
<evidence type="ECO:0000256" key="5">
    <source>
        <dbReference type="ARBA" id="ARBA00022824"/>
    </source>
</evidence>
<gene>
    <name evidence="10" type="ORF">SARC_11824</name>
</gene>
<evidence type="ECO:0000256" key="7">
    <source>
        <dbReference type="ARBA" id="ARBA00023136"/>
    </source>
</evidence>
<keyword evidence="5" id="KW-0256">Endoplasmic reticulum</keyword>
<dbReference type="AlphaFoldDB" id="A0A0L0FFY5"/>
<feature type="transmembrane region" description="Helical" evidence="9">
    <location>
        <begin position="364"/>
        <end position="383"/>
    </location>
</feature>
<dbReference type="Proteomes" id="UP000054560">
    <property type="component" value="Unassembled WGS sequence"/>
</dbReference>